<feature type="signal peptide" evidence="1">
    <location>
        <begin position="1"/>
        <end position="22"/>
    </location>
</feature>
<dbReference type="AlphaFoldDB" id="A0A4V1IQ35"/>
<sequence length="119" mass="12493">MTADPFSLASVVFMYLLAVARCASEAVRLGCGEGKGAWEGSLEERQGLRAVLGIFTLLDLTFQNPLGQSNALLESSAMRRTDMANGSPKHPSVGVGLDGWMGGDVIAPQSLDSPSLPQV</sequence>
<organism evidence="2 3">
    <name type="scientific">Blyttiomyces helicus</name>
    <dbReference type="NCBI Taxonomy" id="388810"/>
    <lineage>
        <taxon>Eukaryota</taxon>
        <taxon>Fungi</taxon>
        <taxon>Fungi incertae sedis</taxon>
        <taxon>Chytridiomycota</taxon>
        <taxon>Chytridiomycota incertae sedis</taxon>
        <taxon>Chytridiomycetes</taxon>
        <taxon>Chytridiomycetes incertae sedis</taxon>
        <taxon>Blyttiomyces</taxon>
    </lineage>
</organism>
<proteinExistence type="predicted"/>
<reference evidence="3" key="1">
    <citation type="journal article" date="2018" name="Nat. Microbiol.">
        <title>Leveraging single-cell genomics to expand the fungal tree of life.</title>
        <authorList>
            <person name="Ahrendt S.R."/>
            <person name="Quandt C.A."/>
            <person name="Ciobanu D."/>
            <person name="Clum A."/>
            <person name="Salamov A."/>
            <person name="Andreopoulos B."/>
            <person name="Cheng J.F."/>
            <person name="Woyke T."/>
            <person name="Pelin A."/>
            <person name="Henrissat B."/>
            <person name="Reynolds N.K."/>
            <person name="Benny G.L."/>
            <person name="Smith M.E."/>
            <person name="James T.Y."/>
            <person name="Grigoriev I.V."/>
        </authorList>
    </citation>
    <scope>NUCLEOTIDE SEQUENCE [LARGE SCALE GENOMIC DNA]</scope>
</reference>
<protein>
    <submittedName>
        <fullName evidence="2">Uncharacterized protein</fullName>
    </submittedName>
</protein>
<name>A0A4V1IQ35_9FUNG</name>
<accession>A0A4V1IQ35</accession>
<dbReference type="Proteomes" id="UP000269721">
    <property type="component" value="Unassembled WGS sequence"/>
</dbReference>
<keyword evidence="1" id="KW-0732">Signal</keyword>
<gene>
    <name evidence="2" type="ORF">BDK51DRAFT_41121</name>
</gene>
<feature type="chain" id="PRO_5020191594" evidence="1">
    <location>
        <begin position="23"/>
        <end position="119"/>
    </location>
</feature>
<evidence type="ECO:0000256" key="1">
    <source>
        <dbReference type="SAM" id="SignalP"/>
    </source>
</evidence>
<keyword evidence="3" id="KW-1185">Reference proteome</keyword>
<evidence type="ECO:0000313" key="3">
    <source>
        <dbReference type="Proteomes" id="UP000269721"/>
    </source>
</evidence>
<evidence type="ECO:0000313" key="2">
    <source>
        <dbReference type="EMBL" id="RKO85177.1"/>
    </source>
</evidence>
<dbReference type="EMBL" id="KZ999332">
    <property type="protein sequence ID" value="RKO85177.1"/>
    <property type="molecule type" value="Genomic_DNA"/>
</dbReference>